<dbReference type="Pfam" id="PF01144">
    <property type="entry name" value="CoA_trans"/>
    <property type="match status" value="1"/>
</dbReference>
<dbReference type="InterPro" id="IPR037171">
    <property type="entry name" value="NagB/RpiA_transferase-like"/>
</dbReference>
<gene>
    <name evidence="1" type="ORF">KEU06_23690</name>
</gene>
<comment type="caution">
    <text evidence="1">The sequence shown here is derived from an EMBL/GenBank/DDBJ whole genome shotgun (WGS) entry which is preliminary data.</text>
</comment>
<dbReference type="PANTHER" id="PTHR43293:SF3">
    <property type="entry name" value="CHOLESTEROL RING-CLEAVING HYDROLASE IPDB SUBUNIT"/>
    <property type="match status" value="1"/>
</dbReference>
<sequence>MSNTRAYTTSELLSVMCGRAMSDGQIVFAGVGVPLLGATLAQNRHAPHLTILFEGGIIGPFIKPGRLPPSTNEMRTAEKANMLLNVTDVLSLLQRGYVDIGFIGGAQIDQYGNVNSSYLGDVRRPTTRLPGSGGGNDISSLVETIVVMPHQTKRFVENVDFITSPGYVSGGKSRAESGLIAGGVLKVITDLCIFGFHPETRRLSVQSLHPGVSLDDVLANMSFRPEVASSIETSEPPLPEELEFLRYLDPERMYLR</sequence>
<dbReference type="RefSeq" id="WP_188257277.1">
    <property type="nucleotide sequence ID" value="NZ_JABVCF010000015.1"/>
</dbReference>
<dbReference type="InterPro" id="IPR004165">
    <property type="entry name" value="CoA_trans_fam_I"/>
</dbReference>
<dbReference type="PANTHER" id="PTHR43293">
    <property type="entry name" value="ACETATE COA-TRANSFERASE YDIF"/>
    <property type="match status" value="1"/>
</dbReference>
<protein>
    <submittedName>
        <fullName evidence="1">3-oxoadipate--succinyl-CoA transferase subunit B</fullName>
    </submittedName>
</protein>
<name>A0A942E0K4_9HYPH</name>
<accession>A0A942E0K4</accession>
<organism evidence="1 2">
    <name type="scientific">Pseudaminobacter soli</name>
    <name type="common">ex Zhang et al. 2022</name>
    <dbReference type="NCBI Taxonomy" id="2831468"/>
    <lineage>
        <taxon>Bacteria</taxon>
        <taxon>Pseudomonadati</taxon>
        <taxon>Pseudomonadota</taxon>
        <taxon>Alphaproteobacteria</taxon>
        <taxon>Hyphomicrobiales</taxon>
        <taxon>Phyllobacteriaceae</taxon>
        <taxon>Pseudaminobacter</taxon>
    </lineage>
</organism>
<dbReference type="SUPFAM" id="SSF100950">
    <property type="entry name" value="NagB/RpiA/CoA transferase-like"/>
    <property type="match status" value="1"/>
</dbReference>
<dbReference type="Proteomes" id="UP000680348">
    <property type="component" value="Unassembled WGS sequence"/>
</dbReference>
<evidence type="ECO:0000313" key="1">
    <source>
        <dbReference type="EMBL" id="MBS3651624.1"/>
    </source>
</evidence>
<dbReference type="AlphaFoldDB" id="A0A942E0K4"/>
<keyword evidence="1" id="KW-0808">Transferase</keyword>
<dbReference type="GO" id="GO:0008410">
    <property type="term" value="F:CoA-transferase activity"/>
    <property type="evidence" value="ECO:0007669"/>
    <property type="project" value="InterPro"/>
</dbReference>
<dbReference type="EMBL" id="JAGWCR010000015">
    <property type="protein sequence ID" value="MBS3651624.1"/>
    <property type="molecule type" value="Genomic_DNA"/>
</dbReference>
<evidence type="ECO:0000313" key="2">
    <source>
        <dbReference type="Proteomes" id="UP000680348"/>
    </source>
</evidence>
<dbReference type="SMART" id="SM00882">
    <property type="entry name" value="CoA_trans"/>
    <property type="match status" value="1"/>
</dbReference>
<keyword evidence="2" id="KW-1185">Reference proteome</keyword>
<proteinExistence type="predicted"/>
<dbReference type="Gene3D" id="3.40.1080.10">
    <property type="entry name" value="Glutaconate Coenzyme A-transferase"/>
    <property type="match status" value="1"/>
</dbReference>
<reference evidence="1" key="1">
    <citation type="submission" date="2021-04" db="EMBL/GenBank/DDBJ databases">
        <title>Pseudaminobacter soli sp. nov., isolated from paddy soil contaminated by heavy metals.</title>
        <authorList>
            <person name="Zhang K."/>
        </authorList>
    </citation>
    <scope>NUCLEOTIDE SEQUENCE</scope>
    <source>
        <strain evidence="1">19-2017</strain>
    </source>
</reference>